<dbReference type="EC" id="6.3.4.21" evidence="2"/>
<dbReference type="NCBIfam" id="NF006415">
    <property type="entry name" value="PRK08662.1"/>
    <property type="match status" value="1"/>
</dbReference>
<dbReference type="Pfam" id="PF01729">
    <property type="entry name" value="QRPTase_C"/>
    <property type="match status" value="1"/>
</dbReference>
<dbReference type="KEGG" id="abi:Aboo_1313"/>
<sequence length="391" mass="43742">MKFHMANEDDIRNGRTTDVYFVRTKEILERNKIKKKVYAEFTVANPPYDWVVFAGLDEVIELLKGKNVNLYALPEGTIFPRRDENGIPIPVMAIEGDYKEFAVYETPMLGFICQASGIATKAARIKQAAGDYVVLSFGVRRMHPAIAPLIDRASYIGGCDGVSSIIGAEHIGKKPSGTMPHALILTLGEEEAWKKFDEFVEEGVPRIALIDTFGDEKFESIKAAQILKDLVAVRLDTPSSRRGNFEDIIREVRWELDIRGYKDVGIFVSGGLDEDSVRRLRNAGATGFGVGTSLSNAKTIDYAMDIVEIEGKPMAKKGKFSGAKKVYRCKNCGRFFVSYKEHMDTCPVCGGKLENMLKPYLIDGEPVGEYPSVDDIRNYVLWQLKEFYGEE</sequence>
<keyword evidence="3" id="KW-0597">Phosphoprotein</keyword>
<evidence type="ECO:0000256" key="4">
    <source>
        <dbReference type="ARBA" id="ARBA00022598"/>
    </source>
</evidence>
<keyword evidence="11" id="KW-1185">Reference proteome</keyword>
<dbReference type="GO" id="GO:0004514">
    <property type="term" value="F:nicotinate-nucleotide diphosphorylase (carboxylating) activity"/>
    <property type="evidence" value="ECO:0007669"/>
    <property type="project" value="InterPro"/>
</dbReference>
<evidence type="ECO:0000313" key="11">
    <source>
        <dbReference type="Proteomes" id="UP000001400"/>
    </source>
</evidence>
<organism evidence="10 11">
    <name type="scientific">Aciduliprofundum boonei (strain DSM 19572 / T469)</name>
    <dbReference type="NCBI Taxonomy" id="439481"/>
    <lineage>
        <taxon>Archaea</taxon>
        <taxon>Methanobacteriati</taxon>
        <taxon>Thermoplasmatota</taxon>
        <taxon>DHVE2 group</taxon>
        <taxon>Candidatus Aciduliprofundum</taxon>
    </lineage>
</organism>
<gene>
    <name evidence="10" type="ordered locus">Aboo_1313</name>
</gene>
<dbReference type="Gene3D" id="3.90.1170.20">
    <property type="entry name" value="Quinolinate phosphoribosyl transferase, N-terminal domain"/>
    <property type="match status" value="1"/>
</dbReference>
<dbReference type="PANTHER" id="PTHR43202:SF1">
    <property type="entry name" value="NICOTINATE PHOSPHORIBOSYLTRANSFERASE"/>
    <property type="match status" value="1"/>
</dbReference>
<dbReference type="HOGENOM" id="CLU_043773_0_0_2"/>
<keyword evidence="4" id="KW-0436">Ligase</keyword>
<dbReference type="InterPro" id="IPR002638">
    <property type="entry name" value="Quinolinate_PRibosylTrfase_C"/>
</dbReference>
<evidence type="ECO:0000256" key="5">
    <source>
        <dbReference type="ARBA" id="ARBA00022642"/>
    </source>
</evidence>
<dbReference type="SUPFAM" id="SSF54675">
    <property type="entry name" value="Nicotinate/Quinolinate PRTase N-terminal domain-like"/>
    <property type="match status" value="1"/>
</dbReference>
<keyword evidence="6 10" id="KW-0808">Transferase</keyword>
<dbReference type="eggNOG" id="arCOG01481">
    <property type="taxonomic scope" value="Archaea"/>
</dbReference>
<evidence type="ECO:0000256" key="6">
    <source>
        <dbReference type="ARBA" id="ARBA00022679"/>
    </source>
</evidence>
<dbReference type="InterPro" id="IPR035809">
    <property type="entry name" value="NAPRTase_arc-type"/>
</dbReference>
<dbReference type="STRING" id="439481.Aboo_1313"/>
<name>B5ICN9_ACIB4</name>
<evidence type="ECO:0000259" key="8">
    <source>
        <dbReference type="Pfam" id="PF01729"/>
    </source>
</evidence>
<dbReference type="InterPro" id="IPR036068">
    <property type="entry name" value="Nicotinate_pribotase-like_C"/>
</dbReference>
<dbReference type="PIRSF" id="PIRSF000484">
    <property type="entry name" value="NAPRT"/>
    <property type="match status" value="1"/>
</dbReference>
<dbReference type="InterPro" id="IPR022412">
    <property type="entry name" value="Quinolinate_PRibosylTrfase_N"/>
</dbReference>
<dbReference type="OrthoDB" id="371831at2157"/>
<proteinExistence type="predicted"/>
<protein>
    <recommendedName>
        <fullName evidence="2">nicotinate phosphoribosyltransferase</fullName>
        <ecNumber evidence="2">6.3.4.21</ecNumber>
    </recommendedName>
</protein>
<evidence type="ECO:0000259" key="9">
    <source>
        <dbReference type="Pfam" id="PF02749"/>
    </source>
</evidence>
<dbReference type="InterPro" id="IPR053190">
    <property type="entry name" value="NAPRTase-like"/>
</dbReference>
<accession>B5ICN9</accession>
<reference evidence="10" key="1">
    <citation type="submission" date="2010-02" db="EMBL/GenBank/DDBJ databases">
        <title>Complete sequence of Aciduliprofundum boonei T469.</title>
        <authorList>
            <consortium name="US DOE Joint Genome Institute"/>
            <person name="Lucas S."/>
            <person name="Copeland A."/>
            <person name="Lapidus A."/>
            <person name="Cheng J.-F."/>
            <person name="Bruce D."/>
            <person name="Goodwin L."/>
            <person name="Pitluck S."/>
            <person name="Saunders E."/>
            <person name="Detter J.C."/>
            <person name="Han C."/>
            <person name="Tapia R."/>
            <person name="Land M."/>
            <person name="Hauser L."/>
            <person name="Kyrpides N."/>
            <person name="Mikhailova N."/>
            <person name="Flores G."/>
            <person name="Reysenbach A.-L."/>
            <person name="Woyke T."/>
        </authorList>
    </citation>
    <scope>NUCLEOTIDE SEQUENCE</scope>
    <source>
        <strain evidence="10">T469</strain>
    </source>
</reference>
<dbReference type="UniPathway" id="UPA00253">
    <property type="reaction ID" value="UER00457"/>
</dbReference>
<feature type="domain" description="Quinolinate phosphoribosyl transferase N-terminal" evidence="9">
    <location>
        <begin position="18"/>
        <end position="116"/>
    </location>
</feature>
<dbReference type="RefSeq" id="WP_008083841.1">
    <property type="nucleotide sequence ID" value="NC_013926.1"/>
</dbReference>
<dbReference type="InterPro" id="IPR037128">
    <property type="entry name" value="Quinolinate_PRibosylTase_N_sf"/>
</dbReference>
<dbReference type="AlphaFoldDB" id="B5ICN9"/>
<dbReference type="CDD" id="cd01571">
    <property type="entry name" value="NAPRTase_B"/>
    <property type="match status" value="1"/>
</dbReference>
<keyword evidence="5" id="KW-0662">Pyridine nucleotide biosynthesis</keyword>
<comment type="catalytic activity">
    <reaction evidence="7">
        <text>5-phospho-alpha-D-ribose 1-diphosphate + nicotinate + ATP + H2O = nicotinate beta-D-ribonucleotide + ADP + phosphate + diphosphate</text>
        <dbReference type="Rhea" id="RHEA:36163"/>
        <dbReference type="ChEBI" id="CHEBI:15377"/>
        <dbReference type="ChEBI" id="CHEBI:30616"/>
        <dbReference type="ChEBI" id="CHEBI:32544"/>
        <dbReference type="ChEBI" id="CHEBI:33019"/>
        <dbReference type="ChEBI" id="CHEBI:43474"/>
        <dbReference type="ChEBI" id="CHEBI:57502"/>
        <dbReference type="ChEBI" id="CHEBI:58017"/>
        <dbReference type="ChEBI" id="CHEBI:456216"/>
        <dbReference type="EC" id="6.3.4.21"/>
    </reaction>
</comment>
<dbReference type="Proteomes" id="UP000001400">
    <property type="component" value="Chromosome"/>
</dbReference>
<dbReference type="GO" id="GO:0009435">
    <property type="term" value="P:NAD+ biosynthetic process"/>
    <property type="evidence" value="ECO:0007669"/>
    <property type="project" value="UniProtKB-UniPathway"/>
</dbReference>
<evidence type="ECO:0000313" key="10">
    <source>
        <dbReference type="EMBL" id="ADD09121.1"/>
    </source>
</evidence>
<dbReference type="Pfam" id="PF02749">
    <property type="entry name" value="QRPTase_N"/>
    <property type="match status" value="1"/>
</dbReference>
<comment type="pathway">
    <text evidence="1">Cofactor biosynthesis; NAD(+) biosynthesis; nicotinate D-ribonucleotide from nicotinate: step 1/1.</text>
</comment>
<evidence type="ECO:0000256" key="7">
    <source>
        <dbReference type="ARBA" id="ARBA00048668"/>
    </source>
</evidence>
<dbReference type="SUPFAM" id="SSF51690">
    <property type="entry name" value="Nicotinate/Quinolinate PRTase C-terminal domain-like"/>
    <property type="match status" value="1"/>
</dbReference>
<dbReference type="EMBL" id="CP001941">
    <property type="protein sequence ID" value="ADD09121.1"/>
    <property type="molecule type" value="Genomic_DNA"/>
</dbReference>
<dbReference type="PANTHER" id="PTHR43202">
    <property type="entry name" value="NICOTINATE-NUCLEOTIDE PYROPHOSPHORYLASE"/>
    <property type="match status" value="1"/>
</dbReference>
<evidence type="ECO:0000256" key="2">
    <source>
        <dbReference type="ARBA" id="ARBA00013236"/>
    </source>
</evidence>
<dbReference type="InterPro" id="IPR013785">
    <property type="entry name" value="Aldolase_TIM"/>
</dbReference>
<dbReference type="Gene3D" id="3.20.20.70">
    <property type="entry name" value="Aldolase class I"/>
    <property type="match status" value="1"/>
</dbReference>
<evidence type="ECO:0000256" key="3">
    <source>
        <dbReference type="ARBA" id="ARBA00022553"/>
    </source>
</evidence>
<dbReference type="GO" id="GO:0004516">
    <property type="term" value="F:nicotinate phosphoribosyltransferase activity"/>
    <property type="evidence" value="ECO:0007669"/>
    <property type="project" value="UniProtKB-EC"/>
</dbReference>
<feature type="domain" description="Quinolinate phosphoribosyl transferase C-terminal" evidence="8">
    <location>
        <begin position="118"/>
        <end position="305"/>
    </location>
</feature>
<dbReference type="GeneID" id="8828275"/>
<dbReference type="InterPro" id="IPR007229">
    <property type="entry name" value="Nic_PRibTrfase-Fam"/>
</dbReference>
<evidence type="ECO:0000256" key="1">
    <source>
        <dbReference type="ARBA" id="ARBA00004952"/>
    </source>
</evidence>